<dbReference type="AlphaFoldDB" id="A0A1E7K235"/>
<dbReference type="Proteomes" id="UP000175829">
    <property type="component" value="Unassembled WGS sequence"/>
</dbReference>
<dbReference type="EMBL" id="LJGV01000022">
    <property type="protein sequence ID" value="OEU97982.1"/>
    <property type="molecule type" value="Genomic_DNA"/>
</dbReference>
<organism evidence="1 2">
    <name type="scientific">Streptomyces qinglanensis</name>
    <dbReference type="NCBI Taxonomy" id="943816"/>
    <lineage>
        <taxon>Bacteria</taxon>
        <taxon>Bacillati</taxon>
        <taxon>Actinomycetota</taxon>
        <taxon>Actinomycetes</taxon>
        <taxon>Kitasatosporales</taxon>
        <taxon>Streptomycetaceae</taxon>
        <taxon>Streptomyces</taxon>
    </lineage>
</organism>
<gene>
    <name evidence="1" type="ORF">AN217_09175</name>
</gene>
<name>A0A1E7K235_9ACTN</name>
<comment type="caution">
    <text evidence="1">The sequence shown here is derived from an EMBL/GenBank/DDBJ whole genome shotgun (WGS) entry which is preliminary data.</text>
</comment>
<evidence type="ECO:0000313" key="1">
    <source>
        <dbReference type="EMBL" id="OEU97982.1"/>
    </source>
</evidence>
<evidence type="ECO:0000313" key="2">
    <source>
        <dbReference type="Proteomes" id="UP000175829"/>
    </source>
</evidence>
<accession>A0A1E7K235</accession>
<protein>
    <recommendedName>
        <fullName evidence="3">DUF1918 domain-containing protein</fullName>
    </recommendedName>
</protein>
<dbReference type="RefSeq" id="WP_069991326.1">
    <property type="nucleotide sequence ID" value="NZ_LJGV01000022.1"/>
</dbReference>
<reference evidence="1 2" key="1">
    <citation type="journal article" date="2016" name="Front. Microbiol.">
        <title>Comparative Genomics Analysis of Streptomyces Species Reveals Their Adaptation to the Marine Environment and Their Diversity at the Genomic Level.</title>
        <authorList>
            <person name="Tian X."/>
            <person name="Zhang Z."/>
            <person name="Yang T."/>
            <person name="Chen M."/>
            <person name="Li J."/>
            <person name="Chen F."/>
            <person name="Yang J."/>
            <person name="Li W."/>
            <person name="Zhang B."/>
            <person name="Zhang Z."/>
            <person name="Wu J."/>
            <person name="Zhang C."/>
            <person name="Long L."/>
            <person name="Xiao J."/>
        </authorList>
    </citation>
    <scope>NUCLEOTIDE SEQUENCE [LARGE SCALE GENOMIC DNA]</scope>
    <source>
        <strain evidence="1 2">SCSIO M10379</strain>
    </source>
</reference>
<evidence type="ECO:0008006" key="3">
    <source>
        <dbReference type="Google" id="ProtNLM"/>
    </source>
</evidence>
<sequence length="65" mass="7331">MWAVGDAAQDRKTGRTGEIIQVTGPAPFIYRLKVREDGQPPLVVYRYGDQLQAVHRPEPVAVRRT</sequence>
<dbReference type="PATRIC" id="fig|943816.4.peg.1229"/>
<proteinExistence type="predicted"/>